<reference evidence="4 5" key="1">
    <citation type="submission" date="2018-03" db="EMBL/GenBank/DDBJ databases">
        <title>Defining the species Micromonospora saelicesensis and Micromonospora noduli under the framework of genomics.</title>
        <authorList>
            <person name="Riesco R."/>
            <person name="Trujillo M.E."/>
        </authorList>
    </citation>
    <scope>NUCLEOTIDE SEQUENCE [LARGE SCALE GENOMIC DNA]</scope>
    <source>
        <strain evidence="2 4">LAH08</strain>
        <strain evidence="3 5">MED15</strain>
    </source>
</reference>
<keyword evidence="1" id="KW-0472">Membrane</keyword>
<dbReference type="AlphaFoldDB" id="A0A328N8T3"/>
<evidence type="ECO:0000313" key="2">
    <source>
        <dbReference type="EMBL" id="RAN99929.1"/>
    </source>
</evidence>
<dbReference type="EMBL" id="PYAC01000033">
    <property type="protein sequence ID" value="RAO12020.1"/>
    <property type="molecule type" value="Genomic_DNA"/>
</dbReference>
<keyword evidence="5" id="KW-1185">Reference proteome</keyword>
<organism evidence="2 4">
    <name type="scientific">Micromonospora noduli</name>
    <dbReference type="NCBI Taxonomy" id="709876"/>
    <lineage>
        <taxon>Bacteria</taxon>
        <taxon>Bacillati</taxon>
        <taxon>Actinomycetota</taxon>
        <taxon>Actinomycetes</taxon>
        <taxon>Micromonosporales</taxon>
        <taxon>Micromonosporaceae</taxon>
        <taxon>Micromonospora</taxon>
    </lineage>
</organism>
<dbReference type="Proteomes" id="UP000248966">
    <property type="component" value="Unassembled WGS sequence"/>
</dbReference>
<accession>A0A328N8T3</accession>
<dbReference type="EMBL" id="PYAA01000021">
    <property type="protein sequence ID" value="RAN99929.1"/>
    <property type="molecule type" value="Genomic_DNA"/>
</dbReference>
<feature type="transmembrane region" description="Helical" evidence="1">
    <location>
        <begin position="6"/>
        <end position="25"/>
    </location>
</feature>
<evidence type="ECO:0000256" key="1">
    <source>
        <dbReference type="SAM" id="Phobius"/>
    </source>
</evidence>
<gene>
    <name evidence="2" type="ORF">LAH08_03446</name>
    <name evidence="3" type="ORF">MED15_05029</name>
</gene>
<dbReference type="Proteomes" id="UP000249045">
    <property type="component" value="Unassembled WGS sequence"/>
</dbReference>
<evidence type="ECO:0000313" key="4">
    <source>
        <dbReference type="Proteomes" id="UP000248966"/>
    </source>
</evidence>
<sequence>MSEMGAAPGATVTLLVLSIMIELSVQVSTNHISRLAVKQP</sequence>
<keyword evidence="1" id="KW-0812">Transmembrane</keyword>
<name>A0A328N8T3_9ACTN</name>
<proteinExistence type="predicted"/>
<keyword evidence="1" id="KW-1133">Transmembrane helix</keyword>
<protein>
    <submittedName>
        <fullName evidence="2">Uncharacterized protein</fullName>
    </submittedName>
</protein>
<evidence type="ECO:0000313" key="5">
    <source>
        <dbReference type="Proteomes" id="UP000249045"/>
    </source>
</evidence>
<comment type="caution">
    <text evidence="2">The sequence shown here is derived from an EMBL/GenBank/DDBJ whole genome shotgun (WGS) entry which is preliminary data.</text>
</comment>
<evidence type="ECO:0000313" key="3">
    <source>
        <dbReference type="EMBL" id="RAO12020.1"/>
    </source>
</evidence>